<feature type="compositionally biased region" description="Low complexity" evidence="1">
    <location>
        <begin position="1658"/>
        <end position="1675"/>
    </location>
</feature>
<gene>
    <name evidence="2" type="primary">AKAP11</name>
</gene>
<dbReference type="InterPro" id="IPR008382">
    <property type="entry name" value="SPHK1-interactor_AKAP_110"/>
</dbReference>
<feature type="compositionally biased region" description="Basic and acidic residues" evidence="1">
    <location>
        <begin position="1055"/>
        <end position="1066"/>
    </location>
</feature>
<dbReference type="InParanoid" id="H3A0U8"/>
<dbReference type="GeneTree" id="ENSGT00940000153313"/>
<dbReference type="HOGENOM" id="CLU_002178_0_0_1"/>
<reference evidence="2" key="2">
    <citation type="submission" date="2025-08" db="UniProtKB">
        <authorList>
            <consortium name="Ensembl"/>
        </authorList>
    </citation>
    <scope>IDENTIFICATION</scope>
</reference>
<dbReference type="EMBL" id="AFYH01215394">
    <property type="status" value="NOT_ANNOTATED_CDS"/>
    <property type="molecule type" value="Genomic_DNA"/>
</dbReference>
<evidence type="ECO:0000313" key="3">
    <source>
        <dbReference type="Proteomes" id="UP000008672"/>
    </source>
</evidence>
<dbReference type="GO" id="GO:0051018">
    <property type="term" value="F:protein kinase A binding"/>
    <property type="evidence" value="ECO:0007669"/>
    <property type="project" value="TreeGrafter"/>
</dbReference>
<feature type="region of interest" description="Disordered" evidence="1">
    <location>
        <begin position="1055"/>
        <end position="1078"/>
    </location>
</feature>
<dbReference type="GO" id="GO:0005737">
    <property type="term" value="C:cytoplasm"/>
    <property type="evidence" value="ECO:0007669"/>
    <property type="project" value="TreeGrafter"/>
</dbReference>
<dbReference type="STRING" id="7897.ENSLACP00000003269"/>
<proteinExistence type="predicted"/>
<dbReference type="PANTHER" id="PTHR10226:SF3">
    <property type="entry name" value="A-KINASE ANCHOR PROTEIN 11"/>
    <property type="match status" value="1"/>
</dbReference>
<accession>H3A0U8</accession>
<dbReference type="Proteomes" id="UP000008672">
    <property type="component" value="Unassembled WGS sequence"/>
</dbReference>
<dbReference type="PANTHER" id="PTHR10226">
    <property type="entry name" value="A KINASE ANCHOR PROTEIN"/>
    <property type="match status" value="1"/>
</dbReference>
<evidence type="ECO:0000256" key="1">
    <source>
        <dbReference type="SAM" id="MobiDB-lite"/>
    </source>
</evidence>
<dbReference type="EMBL" id="AFYH01215395">
    <property type="status" value="NOT_ANNOTATED_CDS"/>
    <property type="molecule type" value="Genomic_DNA"/>
</dbReference>
<dbReference type="GO" id="GO:0008104">
    <property type="term" value="P:intracellular protein localization"/>
    <property type="evidence" value="ECO:0007669"/>
    <property type="project" value="TreeGrafter"/>
</dbReference>
<dbReference type="Ensembl" id="ENSLACT00000003299.1">
    <property type="protein sequence ID" value="ENSLACP00000003269.1"/>
    <property type="gene ID" value="ENSLACG00000002924.1"/>
</dbReference>
<feature type="region of interest" description="Disordered" evidence="1">
    <location>
        <begin position="289"/>
        <end position="325"/>
    </location>
</feature>
<dbReference type="OMA" id="GPLNQSQ"/>
<organism evidence="2 3">
    <name type="scientific">Latimeria chalumnae</name>
    <name type="common">Coelacanth</name>
    <dbReference type="NCBI Taxonomy" id="7897"/>
    <lineage>
        <taxon>Eukaryota</taxon>
        <taxon>Metazoa</taxon>
        <taxon>Chordata</taxon>
        <taxon>Craniata</taxon>
        <taxon>Vertebrata</taxon>
        <taxon>Euteleostomi</taxon>
        <taxon>Coelacanthiformes</taxon>
        <taxon>Coelacanthidae</taxon>
        <taxon>Latimeria</taxon>
    </lineage>
</organism>
<reference evidence="2" key="3">
    <citation type="submission" date="2025-09" db="UniProtKB">
        <authorList>
            <consortium name="Ensembl"/>
        </authorList>
    </citation>
    <scope>IDENTIFICATION</scope>
</reference>
<dbReference type="EMBL" id="AFYH01215396">
    <property type="status" value="NOT_ANNOTATED_CDS"/>
    <property type="molecule type" value="Genomic_DNA"/>
</dbReference>
<evidence type="ECO:0000313" key="2">
    <source>
        <dbReference type="Ensembl" id="ENSLACP00000003269.1"/>
    </source>
</evidence>
<dbReference type="FunCoup" id="H3A0U8">
    <property type="interactions" value="2708"/>
</dbReference>
<dbReference type="eggNOG" id="ENOG502QRN4">
    <property type="taxonomic scope" value="Eukaryota"/>
</dbReference>
<feature type="region of interest" description="Disordered" evidence="1">
    <location>
        <begin position="1640"/>
        <end position="1701"/>
    </location>
</feature>
<protein>
    <submittedName>
        <fullName evidence="2">A-kinase anchoring protein 11</fullName>
    </submittedName>
</protein>
<dbReference type="Bgee" id="ENSLACG00000002924">
    <property type="expression patterns" value="Expressed in chordate pharynx and 6 other cell types or tissues"/>
</dbReference>
<sequence length="1808" mass="200039">GTICVMRLSPTFLRINDNTIFTLLCKYSAGLRYAMETDLIQKYQQDVSHADDDDTNQSVSSIEDDFVTAFEHLDEDLPLKSYINAGTSCCSPRNQRDVASQTLPSHCLGSSESRIIVSCKRRKSSVISVPSLVGVLESSELPINEKNSVTTLVSDPGRQRSFYRPCNPSGGINVSQKSALSFSPTESEDSECSSPSPVIFLDEEGYQKSLKANLKIPKIPVLKDGIEDSDSELSEFFDSFDQLDELDQTIESISKPLKQPTSGSQMHKKKFPQELKIRSTAAAMNPHKFDRSILPANVRKPTPRKPESSSYSNLSDVPDSPRLVKTSADDSGALFSPIRSSAFSPLGTCNTTEHFWKFDSTSGGGKPPSSDALYKTYSDYANNVSDEILGSIFDYRTLEEQNYEVCSKSEEQLTEQPYGESLDKKHGVVVKPKQKSQVIKGGIQKFATELVEKSFHGAFKEMQKGVSSCTNALCHLAGKLTSSIFQMAFHEIGLRRALALKKRALNGLANFLVGEAITGALQEFQFVKKQIFNNAVARFAADLAEELVFEGIMEVCQFSHPPTPMTSVSWPFDSREKVVRSYAKDLSESVLQEAFIELSQVDVPFTTQAAISVSLDNIQYVSAESMAQAAQTCTSFHNFQDRMQTAFDVMQSVEKESTVQKALLCASGIASSVSVPLAGTAFSQKHILSDLHQVKPRTFQTSEPGPKLFRGNEQKTYPLTKRIEELPIRNIQLNEDCDQSASSGAQPFCNHGGFKLVNCSTKEHSTLQVNTGKPNIQDVSGTMVDFIVSEAYELMTSSKARKTVEEYADQLSKKIVDRKPSCSSSIDELTHKNLYTDQFAKYLVTYSMEEDKATTVENENVQTYAEGLQLNTMEDTKRALQSIGKQREEPECSQYTVVEVREQFAQELKGHLAEEFPPSTPPPSPTVSVSKLRFSHSGGASSNPELAETLIRSLSEQFQSSKVEHPAQPPSNIRSNSLNECVSQLEYCSRGVRRNSTSPPHASQTAQMETQLINTERTLKGFIKGLKGECLSAASPPIVHNTAIYSLSEIPGDKEEKTKSTLKEIKSPSGGKSGEGEKGSDMVFKNKICALQYADRLAGCVVSFATEMAAFCLDDKNIEGGNNKRYPFFSLLNESNGYPAFLGNFSEQTLKSIWSYAGEVAVDVINDAKKVASTNQHKINRPSKINWRSECHKPRNENKEKLYLTADQCSQEPAGCGLPLPQTESIIGLSSRYPSCESVTDEYAEHIIRVLRREGGNSELIMDQYATRLVYRSIKAGLQQAARKVQQKYNKKLCSLRNSVCGKSCDLFRLLTKEPNQAADTRKKNQGSCNSLCKDDGDEALYGKEYIELINFADSLAYNITCDVRQKLQMSAVRLPKSLTDSCLYKRSQLDEVAEDLIKNTFSSSFLPFTPKNKLYHSTSSLNDYGEGVIQVVEQYARKVVDDTLEMSLGSAHPQVAENKRKLDRLAYSEKLSGAWLQPASAHKACTYCSIREHPSSGNACGNSRQQLHELHNKRDQPFGSKSESCCHNSRSYNLDIPKIHIDLEQKNVLAEEIVTVAVEQAKRELSSTSLTADSGIGHDGVSFAESLTAEVVTSAVTNASQAVSISKNSKDRDGFRLAESAVSQQLSLSVGDDSTGSWSNLSFEDEHPDESSSFLHLSDSNGNSSSWSSLGLEGDMYEENISFPPSDSDGAEDKEEEHKDDEGLVQIAKTLLVVNVDVKHCDVDPELRMALQWIAASQSELSVLYFSQPAEQELMLLPTVVKRLRNKNWKVGDLLQAVLKYCEDAQQASKESSFLQKSLFDWLLEHA</sequence>
<keyword evidence="3" id="KW-1185">Reference proteome</keyword>
<reference evidence="3" key="1">
    <citation type="submission" date="2011-08" db="EMBL/GenBank/DDBJ databases">
        <title>The draft genome of Latimeria chalumnae.</title>
        <authorList>
            <person name="Di Palma F."/>
            <person name="Alfoldi J."/>
            <person name="Johnson J."/>
            <person name="Berlin A."/>
            <person name="Gnerre S."/>
            <person name="Jaffe D."/>
            <person name="MacCallum I."/>
            <person name="Young S."/>
            <person name="Walker B.J."/>
            <person name="Lander E."/>
            <person name="Lindblad-Toh K."/>
        </authorList>
    </citation>
    <scope>NUCLEOTIDE SEQUENCE [LARGE SCALE GENOMIC DNA]</scope>
    <source>
        <strain evidence="3">Wild caught</strain>
    </source>
</reference>
<feature type="region of interest" description="Disordered" evidence="1">
    <location>
        <begin position="913"/>
        <end position="944"/>
    </location>
</feature>
<dbReference type="EMBL" id="AFYH01215393">
    <property type="status" value="NOT_ANNOTATED_CDS"/>
    <property type="molecule type" value="Genomic_DNA"/>
</dbReference>
<name>H3A0U8_LATCH</name>